<accession>A0ABQ9F5P2</accession>
<dbReference type="EMBL" id="JARBDR010000440">
    <property type="protein sequence ID" value="KAJ8312697.1"/>
    <property type="molecule type" value="Genomic_DNA"/>
</dbReference>
<protein>
    <submittedName>
        <fullName evidence="1">Uncharacterized protein</fullName>
    </submittedName>
</protein>
<evidence type="ECO:0000313" key="1">
    <source>
        <dbReference type="EMBL" id="KAJ8312697.1"/>
    </source>
</evidence>
<gene>
    <name evidence="1" type="ORF">KUTeg_010070</name>
</gene>
<proteinExistence type="predicted"/>
<organism evidence="1 2">
    <name type="scientific">Tegillarca granosa</name>
    <name type="common">Malaysian cockle</name>
    <name type="synonym">Anadara granosa</name>
    <dbReference type="NCBI Taxonomy" id="220873"/>
    <lineage>
        <taxon>Eukaryota</taxon>
        <taxon>Metazoa</taxon>
        <taxon>Spiralia</taxon>
        <taxon>Lophotrochozoa</taxon>
        <taxon>Mollusca</taxon>
        <taxon>Bivalvia</taxon>
        <taxon>Autobranchia</taxon>
        <taxon>Pteriomorphia</taxon>
        <taxon>Arcoida</taxon>
        <taxon>Arcoidea</taxon>
        <taxon>Arcidae</taxon>
        <taxon>Tegillarca</taxon>
    </lineage>
</organism>
<name>A0ABQ9F5P2_TEGGR</name>
<dbReference type="Proteomes" id="UP001217089">
    <property type="component" value="Unassembled WGS sequence"/>
</dbReference>
<reference evidence="1 2" key="1">
    <citation type="submission" date="2022-12" db="EMBL/GenBank/DDBJ databases">
        <title>Chromosome-level genome of Tegillarca granosa.</title>
        <authorList>
            <person name="Kim J."/>
        </authorList>
    </citation>
    <scope>NUCLEOTIDE SEQUENCE [LARGE SCALE GENOMIC DNA]</scope>
    <source>
        <strain evidence="1">Teg-2019</strain>
        <tissue evidence="1">Adductor muscle</tissue>
    </source>
</reference>
<evidence type="ECO:0000313" key="2">
    <source>
        <dbReference type="Proteomes" id="UP001217089"/>
    </source>
</evidence>
<sequence>MIFLFHSVICKIKCCFIMSRCNIECFLTFRVTLIKTSKGPVTLFSKLCKKEHLFPIGHKMFVLYILSNLVEKEITRNDPGSFLYLLTSVKYLFLTSCDKSIFYHKI</sequence>
<comment type="caution">
    <text evidence="1">The sequence shown here is derived from an EMBL/GenBank/DDBJ whole genome shotgun (WGS) entry which is preliminary data.</text>
</comment>
<keyword evidence="2" id="KW-1185">Reference proteome</keyword>